<dbReference type="GeneID" id="94347230"/>
<dbReference type="EMBL" id="SHOA02000013">
    <property type="protein sequence ID" value="TDH67979.1"/>
    <property type="molecule type" value="Genomic_DNA"/>
</dbReference>
<dbReference type="PANTHER" id="PTHR11216">
    <property type="entry name" value="EH DOMAIN"/>
    <property type="match status" value="1"/>
</dbReference>
<feature type="region of interest" description="Disordered" evidence="2">
    <location>
        <begin position="576"/>
        <end position="603"/>
    </location>
</feature>
<sequence>MNVPRQQFATYNPQQQFLVGAAAKQGGNNSGSLYAWQPPSPLEQQYYDVLFTHADDQRRNAISGKQAVAFFFRSHLDKAILREIWSLADSQQRSELSRNEFYVAMRLISMGQRGEEVSIQRFSQYAAMQYPLPVIEGFPPPLEMSQPTQLHQNYPQNLSSMPLQSSRSYALTAEEKSKYDLVFRKYDTDRDGLLMGGEAVALFQMSGLDRNVLRDIWAMADITQDSKLNLQEFYVAMHLIVCVSKRGLPMPPSLPPELRQAVFGSSNSTAQDTPEHASLGLHIEQRAQEKNLPPKLEGMSAFDSFSVSEDVPLPSYASFTPQANFNYATDGSITNHHVEALSDAVHAAPMQQGFVAPLGSGVFNGKDCEHSVNLMPNVSGMAPEPPRLPDQKEYSYASGSNAHVQEPRYQFAAFPAISQANSGLEAENFGVYEQSSVSIEKQFLAEEKDKKVVGELDEINEQVTLILDSVERKQTTIEMISESFRELDELRHELVTLVVKRDRLRSALASSSLASDNSTDAKVIRAVELTLQNLVDNQKKLVQQLQRDISRHEGELEESILSAKLQQKMSLDPQPSLIATGATQNDFDAPKSKDNSPPPAPPLHDIANLLPSPVVTTSAPFISAFTSNATSTSDLDAFNNLGSFTRSNANTRLILTTRKSSNSLISPTPSSSQHAIATDTLDAFDFSQTKSTPSLLAEFEESPTKSLFSVQPPTAKHDTPFDAFADTVVPSADLKTETSTYSIVTPSPAAINDLDLNDIAELHAAESAAKSICTESCASLDPVTKTEAFKILPFLPPPASKATNFDAFAAPPLSINTMETSTKSVANEILIFSPVKANSKECNAFDNFGAATVNASENEVSFNEVSFTATSTVGIESSSKVLEPFGNSLGPTSMPTENLPSSQFASDKNDFDDFGDFSSASVESIVSSSASQLLVDDSEACTQDDFGAALDNVASTYEPLYVSGNLAAKTPSSGFDAFNDSHATTEEMPNSTVFSHFNSKANDFDSFNDGDSTSTLAKCATTILTSSKQVESDRDAPFVEVNSLDSCTEFSRSSLDAAGDTESIKFGFFDAASGIAGRDFESLPENFSSAAFLAPAVDEEKNSPVTRFISDASDLESLGNFESTLASAESAILSNSSDKLAESTRNPKLIEPASPVEFSGTFLNAMDDTESNTFGNFTTAASEAGIASDRLNSTSSPAESTNYRFEASSYSSASIEKVSENLPLSASGKNNFDDFSSALAASDRATSSFTS</sequence>
<evidence type="ECO:0000256" key="1">
    <source>
        <dbReference type="SAM" id="Coils"/>
    </source>
</evidence>
<evidence type="ECO:0000313" key="6">
    <source>
        <dbReference type="Proteomes" id="UP000294530"/>
    </source>
</evidence>
<dbReference type="Proteomes" id="UP000294530">
    <property type="component" value="Unassembled WGS sequence"/>
</dbReference>
<dbReference type="GO" id="GO:0006897">
    <property type="term" value="P:endocytosis"/>
    <property type="evidence" value="ECO:0007669"/>
    <property type="project" value="TreeGrafter"/>
</dbReference>
<evidence type="ECO:0008006" key="7">
    <source>
        <dbReference type="Google" id="ProtNLM"/>
    </source>
</evidence>
<proteinExistence type="predicted"/>
<dbReference type="RefSeq" id="XP_067817478.1">
    <property type="nucleotide sequence ID" value="XM_067961559.1"/>
</dbReference>
<dbReference type="InterPro" id="IPR002048">
    <property type="entry name" value="EF_hand_dom"/>
</dbReference>
<keyword evidence="6" id="KW-1185">Reference proteome</keyword>
<feature type="coiled-coil region" evidence="1">
    <location>
        <begin position="487"/>
        <end position="562"/>
    </location>
</feature>
<dbReference type="Gene3D" id="1.10.238.10">
    <property type="entry name" value="EF-hand"/>
    <property type="match status" value="2"/>
</dbReference>
<feature type="domain" description="EH" evidence="3">
    <location>
        <begin position="43"/>
        <end position="145"/>
    </location>
</feature>
<protein>
    <recommendedName>
        <fullName evidence="7">Calmodulin</fullName>
    </recommendedName>
</protein>
<dbReference type="InterPro" id="IPR011992">
    <property type="entry name" value="EF-hand-dom_pair"/>
</dbReference>
<dbReference type="GO" id="GO:0016197">
    <property type="term" value="P:endosomal transport"/>
    <property type="evidence" value="ECO:0007669"/>
    <property type="project" value="TreeGrafter"/>
</dbReference>
<reference evidence="5 6" key="1">
    <citation type="journal article" date="2021" name="Genome Biol.">
        <title>AFLAP: assembly-free linkage analysis pipeline using k-mers from genome sequencing data.</title>
        <authorList>
            <person name="Fletcher K."/>
            <person name="Zhang L."/>
            <person name="Gil J."/>
            <person name="Han R."/>
            <person name="Cavanaugh K."/>
            <person name="Michelmore R."/>
        </authorList>
    </citation>
    <scope>NUCLEOTIDE SEQUENCE [LARGE SCALE GENOMIC DNA]</scope>
    <source>
        <strain evidence="5 6">SF5</strain>
    </source>
</reference>
<accession>A0A976IDT0</accession>
<gene>
    <name evidence="5" type="ORF">CCR75_003465</name>
</gene>
<organism evidence="5 6">
    <name type="scientific">Bremia lactucae</name>
    <name type="common">Lettuce downy mildew</name>
    <dbReference type="NCBI Taxonomy" id="4779"/>
    <lineage>
        <taxon>Eukaryota</taxon>
        <taxon>Sar</taxon>
        <taxon>Stramenopiles</taxon>
        <taxon>Oomycota</taxon>
        <taxon>Peronosporomycetes</taxon>
        <taxon>Peronosporales</taxon>
        <taxon>Peronosporaceae</taxon>
        <taxon>Bremia</taxon>
    </lineage>
</organism>
<keyword evidence="1" id="KW-0175">Coiled coil</keyword>
<feature type="domain" description="EH" evidence="3">
    <location>
        <begin position="175"/>
        <end position="258"/>
    </location>
</feature>
<dbReference type="PROSITE" id="PS50031">
    <property type="entry name" value="EH"/>
    <property type="match status" value="2"/>
</dbReference>
<dbReference type="AlphaFoldDB" id="A0A976IDT0"/>
<dbReference type="CDD" id="cd00052">
    <property type="entry name" value="EH"/>
    <property type="match status" value="2"/>
</dbReference>
<dbReference type="OrthoDB" id="524326at2759"/>
<dbReference type="GO" id="GO:0005737">
    <property type="term" value="C:cytoplasm"/>
    <property type="evidence" value="ECO:0007669"/>
    <property type="project" value="TreeGrafter"/>
</dbReference>
<dbReference type="GO" id="GO:0005509">
    <property type="term" value="F:calcium ion binding"/>
    <property type="evidence" value="ECO:0007669"/>
    <property type="project" value="InterPro"/>
</dbReference>
<dbReference type="SUPFAM" id="SSF47473">
    <property type="entry name" value="EF-hand"/>
    <property type="match status" value="2"/>
</dbReference>
<dbReference type="InterPro" id="IPR000261">
    <property type="entry name" value="EH_dom"/>
</dbReference>
<name>A0A976IDT0_BRELC</name>
<evidence type="ECO:0000259" key="4">
    <source>
        <dbReference type="PROSITE" id="PS50222"/>
    </source>
</evidence>
<comment type="caution">
    <text evidence="5">The sequence shown here is derived from an EMBL/GenBank/DDBJ whole genome shotgun (WGS) entry which is preliminary data.</text>
</comment>
<evidence type="ECO:0000313" key="5">
    <source>
        <dbReference type="EMBL" id="TDH67979.1"/>
    </source>
</evidence>
<dbReference type="SMART" id="SM00027">
    <property type="entry name" value="EH"/>
    <property type="match status" value="2"/>
</dbReference>
<dbReference type="PROSITE" id="PS50222">
    <property type="entry name" value="EF_HAND_2"/>
    <property type="match status" value="1"/>
</dbReference>
<evidence type="ECO:0000256" key="2">
    <source>
        <dbReference type="SAM" id="MobiDB-lite"/>
    </source>
</evidence>
<dbReference type="SMART" id="SM00054">
    <property type="entry name" value="EFh"/>
    <property type="match status" value="3"/>
</dbReference>
<dbReference type="GO" id="GO:0005886">
    <property type="term" value="C:plasma membrane"/>
    <property type="evidence" value="ECO:0007669"/>
    <property type="project" value="TreeGrafter"/>
</dbReference>
<feature type="domain" description="EF-hand" evidence="4">
    <location>
        <begin position="174"/>
        <end position="209"/>
    </location>
</feature>
<evidence type="ECO:0000259" key="3">
    <source>
        <dbReference type="PROSITE" id="PS50031"/>
    </source>
</evidence>
<dbReference type="Pfam" id="PF12763">
    <property type="entry name" value="EH"/>
    <property type="match status" value="2"/>
</dbReference>
<dbReference type="KEGG" id="blac:94347230"/>
<dbReference type="PANTHER" id="PTHR11216:SF174">
    <property type="entry name" value="GH06923P"/>
    <property type="match status" value="1"/>
</dbReference>